<dbReference type="OrthoDB" id="883037at2"/>
<accession>A0A4Z0PAK3</accession>
<dbReference type="RefSeq" id="WP_135429815.1">
    <property type="nucleotide sequence ID" value="NZ_SRLA01000001.1"/>
</dbReference>
<comment type="caution">
    <text evidence="2">The sequence shown here is derived from an EMBL/GenBank/DDBJ whole genome shotgun (WGS) entry which is preliminary data.</text>
</comment>
<evidence type="ECO:0000256" key="1">
    <source>
        <dbReference type="SAM" id="SignalP"/>
    </source>
</evidence>
<dbReference type="Proteomes" id="UP000298337">
    <property type="component" value="Unassembled WGS sequence"/>
</dbReference>
<feature type="signal peptide" evidence="1">
    <location>
        <begin position="1"/>
        <end position="25"/>
    </location>
</feature>
<dbReference type="AlphaFoldDB" id="A0A4Z0PAK3"/>
<feature type="chain" id="PRO_5021398769" evidence="1">
    <location>
        <begin position="26"/>
        <end position="173"/>
    </location>
</feature>
<name>A0A4Z0PAK3_9BACT</name>
<proteinExistence type="predicted"/>
<sequence length="173" mass="19691">MQKTTALLIVATAFFLRPLATQAQAVTDVPKATAARDSLLQMAASTRQELSQTTKFEISAPRMGLRRHVVQGYTLAANPNKLPADRVKRLYVWKQTTRYLRNGQIKEKYVAQVNNQKILQERRLNGTTTWMKLARGLDLFNKNPATNKYIGGIYTRDGYFIWNGQLYALPKTL</sequence>
<dbReference type="EMBL" id="SRLA01000001">
    <property type="protein sequence ID" value="TGE09288.1"/>
    <property type="molecule type" value="Genomic_DNA"/>
</dbReference>
<evidence type="ECO:0000313" key="2">
    <source>
        <dbReference type="EMBL" id="TGE09288.1"/>
    </source>
</evidence>
<evidence type="ECO:0000313" key="3">
    <source>
        <dbReference type="Proteomes" id="UP000298337"/>
    </source>
</evidence>
<protein>
    <submittedName>
        <fullName evidence="2">Uncharacterized protein</fullName>
    </submittedName>
</protein>
<reference evidence="2 3" key="1">
    <citation type="submission" date="2019-04" db="EMBL/GenBank/DDBJ databases">
        <authorList>
            <person name="Feng G."/>
            <person name="Zhang J."/>
            <person name="Zhu H."/>
        </authorList>
    </citation>
    <scope>NUCLEOTIDE SEQUENCE [LARGE SCALE GENOMIC DNA]</scope>
    <source>
        <strain evidence="2 3">92R-1</strain>
    </source>
</reference>
<organism evidence="2 3">
    <name type="scientific">Hymenobacter fodinae</name>
    <dbReference type="NCBI Taxonomy" id="2510796"/>
    <lineage>
        <taxon>Bacteria</taxon>
        <taxon>Pseudomonadati</taxon>
        <taxon>Bacteroidota</taxon>
        <taxon>Cytophagia</taxon>
        <taxon>Cytophagales</taxon>
        <taxon>Hymenobacteraceae</taxon>
        <taxon>Hymenobacter</taxon>
    </lineage>
</organism>
<keyword evidence="1" id="KW-0732">Signal</keyword>
<gene>
    <name evidence="2" type="ORF">EU556_00175</name>
</gene>
<keyword evidence="3" id="KW-1185">Reference proteome</keyword>